<dbReference type="InterPro" id="IPR000477">
    <property type="entry name" value="RT_dom"/>
</dbReference>
<dbReference type="EnsemblMetazoa" id="AALFPA23_015641.R22783">
    <property type="protein sequence ID" value="AALFPA23_015641.P22783"/>
    <property type="gene ID" value="AALFPA23_015641"/>
</dbReference>
<dbReference type="SUPFAM" id="SSF53098">
    <property type="entry name" value="Ribonuclease H-like"/>
    <property type="match status" value="1"/>
</dbReference>
<sequence length="829" mass="94728">MVIVRKNGKLRICIDPSQVNENLLRRHHPLTTLEEISARLTKSKRFTILDCKRGFWQIRVTDRTTKYLAFGTPWGRYCCKRLPFGLASAPEVFQNVMQNLLGDLEGVECSMDDILIHAASSMELKKLTDMVIGRIYAAGLKLNKEKCLFDQSSVKFLGHIVTAEGLQADSEKLDAIRNLKTPVNKPQLQRALGMITYLSKFIPNLSEITAPLRTLLAKNVAWDWNVEQQTAFEKIKKMMTSPPILAYYDVNAPVTLSVDASSRAMGAVLLQKGKPIAYASKSLSQAEFNYPQIEKEAAAIRFACKKFHQYVYGKDLVVESDHKPLESIFRKPLDRAPPRLKRIRLDVAQYHPRVVYVRGKDIPIPDILSRDVQNNSIEESEEELEVHVVLQMSKKSANELRQHIETDYEMQQLKAVIMTGWPEHRDAVDPVIRKYWCFRDELTTYEGLIFKAHQVLVPQSLRKKMLSAIHSGHSGFNSSVRRAKQVLFWINMASDIQNMIDSCTVCQKHQRSNVKHTIVSKEIPTLPFERVATDLFHFKGKEYILIVDSYSSFFDFQELSSTSSRAIIDQLKEWFAIHGVPRVLESDNGPQYSSEEFQRFAREWCFDHCTSSPMFPRANGLAERFVQTAKAILKKCNEDKSDVRLALLHARNTPRSSELAAPSERLMGRILRTNLPATEERLRPKVITGVTEALLEERTRQKHFADKGAVESRQYQPGEAVLLQHHIEKTWKPAKVVSCTDGIRSYAVTDGKQTWRRNSHHLRPIKAAEYVDNQRLDQDQEPTSTIATDDGVAQRVAIPEAGPPGDIQQRTTRSGRVVKSRIEHDFEYY</sequence>
<evidence type="ECO:0000313" key="4">
    <source>
        <dbReference type="EnsemblMetazoa" id="AALFPA23_015641.P22783"/>
    </source>
</evidence>
<evidence type="ECO:0000313" key="5">
    <source>
        <dbReference type="Proteomes" id="UP000069940"/>
    </source>
</evidence>
<evidence type="ECO:0000259" key="2">
    <source>
        <dbReference type="PROSITE" id="PS50878"/>
    </source>
</evidence>
<dbReference type="InterPro" id="IPR041577">
    <property type="entry name" value="RT_RNaseH_2"/>
</dbReference>
<dbReference type="Gene3D" id="3.30.420.10">
    <property type="entry name" value="Ribonuclease H-like superfamily/Ribonuclease H"/>
    <property type="match status" value="1"/>
</dbReference>
<reference evidence="5" key="1">
    <citation type="journal article" date="2015" name="Proc. Natl. Acad. Sci. U.S.A.">
        <title>Genome sequence of the Asian Tiger mosquito, Aedes albopictus, reveals insights into its biology, genetics, and evolution.</title>
        <authorList>
            <person name="Chen X.G."/>
            <person name="Jiang X."/>
            <person name="Gu J."/>
            <person name="Xu M."/>
            <person name="Wu Y."/>
            <person name="Deng Y."/>
            <person name="Zhang C."/>
            <person name="Bonizzoni M."/>
            <person name="Dermauw W."/>
            <person name="Vontas J."/>
            <person name="Armbruster P."/>
            <person name="Huang X."/>
            <person name="Yang Y."/>
            <person name="Zhang H."/>
            <person name="He W."/>
            <person name="Peng H."/>
            <person name="Liu Y."/>
            <person name="Wu K."/>
            <person name="Chen J."/>
            <person name="Lirakis M."/>
            <person name="Topalis P."/>
            <person name="Van Leeuwen T."/>
            <person name="Hall A.B."/>
            <person name="Jiang X."/>
            <person name="Thorpe C."/>
            <person name="Mueller R.L."/>
            <person name="Sun C."/>
            <person name="Waterhouse R.M."/>
            <person name="Yan G."/>
            <person name="Tu Z.J."/>
            <person name="Fang X."/>
            <person name="James A.A."/>
        </authorList>
    </citation>
    <scope>NUCLEOTIDE SEQUENCE [LARGE SCALE GENOMIC DNA]</scope>
    <source>
        <strain evidence="5">Foshan</strain>
    </source>
</reference>
<dbReference type="Pfam" id="PF00665">
    <property type="entry name" value="rve"/>
    <property type="match status" value="1"/>
</dbReference>
<dbReference type="SUPFAM" id="SSF56672">
    <property type="entry name" value="DNA/RNA polymerases"/>
    <property type="match status" value="1"/>
</dbReference>
<dbReference type="PANTHER" id="PTHR37984">
    <property type="entry name" value="PROTEIN CBG26694"/>
    <property type="match status" value="1"/>
</dbReference>
<dbReference type="Pfam" id="PF17919">
    <property type="entry name" value="RT_RNaseH_2"/>
    <property type="match status" value="1"/>
</dbReference>
<dbReference type="PROSITE" id="PS50878">
    <property type="entry name" value="RT_POL"/>
    <property type="match status" value="1"/>
</dbReference>
<dbReference type="InterPro" id="IPR041588">
    <property type="entry name" value="Integrase_H2C2"/>
</dbReference>
<dbReference type="RefSeq" id="XP_062704427.1">
    <property type="nucleotide sequence ID" value="XM_062848443.1"/>
</dbReference>
<dbReference type="EC" id="2.7.7.49" evidence="1"/>
<dbReference type="PROSITE" id="PS50994">
    <property type="entry name" value="INTEGRASE"/>
    <property type="match status" value="1"/>
</dbReference>
<evidence type="ECO:0000256" key="1">
    <source>
        <dbReference type="ARBA" id="ARBA00012493"/>
    </source>
</evidence>
<dbReference type="CDD" id="cd01647">
    <property type="entry name" value="RT_LTR"/>
    <property type="match status" value="1"/>
</dbReference>
<dbReference type="InterPro" id="IPR043502">
    <property type="entry name" value="DNA/RNA_pol_sf"/>
</dbReference>
<dbReference type="InterPro" id="IPR012337">
    <property type="entry name" value="RNaseH-like_sf"/>
</dbReference>
<accession>A0ABM1Z6Z1</accession>
<feature type="domain" description="Reverse transcriptase" evidence="2">
    <location>
        <begin position="1"/>
        <end position="161"/>
    </location>
</feature>
<dbReference type="InterPro" id="IPR036397">
    <property type="entry name" value="RNaseH_sf"/>
</dbReference>
<dbReference type="Pfam" id="PF17921">
    <property type="entry name" value="Integrase_H2C2"/>
    <property type="match status" value="1"/>
</dbReference>
<protein>
    <recommendedName>
        <fullName evidence="1">RNA-directed DNA polymerase</fullName>
        <ecNumber evidence="1">2.7.7.49</ecNumber>
    </recommendedName>
</protein>
<reference evidence="4" key="2">
    <citation type="submission" date="2025-05" db="UniProtKB">
        <authorList>
            <consortium name="EnsemblMetazoa"/>
        </authorList>
    </citation>
    <scope>IDENTIFICATION</scope>
    <source>
        <strain evidence="4">Foshan</strain>
    </source>
</reference>
<dbReference type="Gene3D" id="1.10.340.70">
    <property type="match status" value="1"/>
</dbReference>
<feature type="domain" description="Integrase catalytic" evidence="3">
    <location>
        <begin position="523"/>
        <end position="700"/>
    </location>
</feature>
<dbReference type="Pfam" id="PF00078">
    <property type="entry name" value="RVT_1"/>
    <property type="match status" value="1"/>
</dbReference>
<dbReference type="GeneID" id="115269830"/>
<dbReference type="InterPro" id="IPR043128">
    <property type="entry name" value="Rev_trsase/Diguanyl_cyclase"/>
</dbReference>
<dbReference type="Gene3D" id="3.10.10.10">
    <property type="entry name" value="HIV Type 1 Reverse Transcriptase, subunit A, domain 1"/>
    <property type="match status" value="1"/>
</dbReference>
<evidence type="ECO:0000259" key="3">
    <source>
        <dbReference type="PROSITE" id="PS50994"/>
    </source>
</evidence>
<dbReference type="CDD" id="cd09274">
    <property type="entry name" value="RNase_HI_RT_Ty3"/>
    <property type="match status" value="1"/>
</dbReference>
<dbReference type="Gene3D" id="3.30.70.270">
    <property type="match status" value="2"/>
</dbReference>
<dbReference type="PANTHER" id="PTHR37984:SF8">
    <property type="entry name" value="CCHC-TYPE DOMAIN-CONTAINING PROTEIN"/>
    <property type="match status" value="1"/>
</dbReference>
<dbReference type="Proteomes" id="UP000069940">
    <property type="component" value="Unassembled WGS sequence"/>
</dbReference>
<keyword evidence="5" id="KW-1185">Reference proteome</keyword>
<organism evidence="4 5">
    <name type="scientific">Aedes albopictus</name>
    <name type="common">Asian tiger mosquito</name>
    <name type="synonym">Stegomyia albopicta</name>
    <dbReference type="NCBI Taxonomy" id="7160"/>
    <lineage>
        <taxon>Eukaryota</taxon>
        <taxon>Metazoa</taxon>
        <taxon>Ecdysozoa</taxon>
        <taxon>Arthropoda</taxon>
        <taxon>Hexapoda</taxon>
        <taxon>Insecta</taxon>
        <taxon>Pterygota</taxon>
        <taxon>Neoptera</taxon>
        <taxon>Endopterygota</taxon>
        <taxon>Diptera</taxon>
        <taxon>Nematocera</taxon>
        <taxon>Culicoidea</taxon>
        <taxon>Culicidae</taxon>
        <taxon>Culicinae</taxon>
        <taxon>Aedini</taxon>
        <taxon>Aedes</taxon>
        <taxon>Stegomyia</taxon>
    </lineage>
</organism>
<dbReference type="InterPro" id="IPR050951">
    <property type="entry name" value="Retrovirus_Pol_polyprotein"/>
</dbReference>
<proteinExistence type="predicted"/>
<dbReference type="InterPro" id="IPR001584">
    <property type="entry name" value="Integrase_cat-core"/>
</dbReference>
<name>A0ABM1Z6Z1_AEDAL</name>